<dbReference type="AlphaFoldDB" id="A0AAW0ZVZ0"/>
<keyword evidence="2" id="KW-1185">Reference proteome</keyword>
<comment type="caution">
    <text evidence="1">The sequence shown here is derived from an EMBL/GenBank/DDBJ whole genome shotgun (WGS) entry which is preliminary data.</text>
</comment>
<gene>
    <name evidence="1" type="ORF">QLX08_005908</name>
</gene>
<name>A0AAW0ZVZ0_9HYME</name>
<sequence length="76" mass="8973">MKDSPRYYVCLTLGIVIGQQMEVYANFRDETRIQHSRRRSSEVAKRTRSTTREEKFALQDLYEHEEGPLYGPGLTY</sequence>
<proteinExistence type="predicted"/>
<dbReference type="EMBL" id="JAWNGG020000103">
    <property type="protein sequence ID" value="KAK9301910.1"/>
    <property type="molecule type" value="Genomic_DNA"/>
</dbReference>
<dbReference type="Proteomes" id="UP001432146">
    <property type="component" value="Unassembled WGS sequence"/>
</dbReference>
<evidence type="ECO:0000313" key="2">
    <source>
        <dbReference type="Proteomes" id="UP001432146"/>
    </source>
</evidence>
<accession>A0AAW0ZVZ0</accession>
<reference evidence="1 2" key="1">
    <citation type="submission" date="2024-05" db="EMBL/GenBank/DDBJ databases">
        <title>The nuclear and mitochondrial genome assemblies of Tetragonisca angustula (Apidae: Meliponini), a tiny yet remarkable pollinator in the Neotropics.</title>
        <authorList>
            <person name="Ferrari R."/>
            <person name="Ricardo P.C."/>
            <person name="Dias F.C."/>
            <person name="Araujo N.S."/>
            <person name="Soares D.O."/>
            <person name="Zhou Q.-S."/>
            <person name="Zhu C.-D."/>
            <person name="Coutinho L."/>
            <person name="Airas M.C."/>
            <person name="Batista T.M."/>
        </authorList>
    </citation>
    <scope>NUCLEOTIDE SEQUENCE [LARGE SCALE GENOMIC DNA]</scope>
    <source>
        <strain evidence="1">ASF017062</strain>
        <tissue evidence="1">Abdomen</tissue>
    </source>
</reference>
<organism evidence="1 2">
    <name type="scientific">Tetragonisca angustula</name>
    <dbReference type="NCBI Taxonomy" id="166442"/>
    <lineage>
        <taxon>Eukaryota</taxon>
        <taxon>Metazoa</taxon>
        <taxon>Ecdysozoa</taxon>
        <taxon>Arthropoda</taxon>
        <taxon>Hexapoda</taxon>
        <taxon>Insecta</taxon>
        <taxon>Pterygota</taxon>
        <taxon>Neoptera</taxon>
        <taxon>Endopterygota</taxon>
        <taxon>Hymenoptera</taxon>
        <taxon>Apocrita</taxon>
        <taxon>Aculeata</taxon>
        <taxon>Apoidea</taxon>
        <taxon>Anthophila</taxon>
        <taxon>Apidae</taxon>
        <taxon>Tetragonisca</taxon>
    </lineage>
</organism>
<evidence type="ECO:0000313" key="1">
    <source>
        <dbReference type="EMBL" id="KAK9301910.1"/>
    </source>
</evidence>
<protein>
    <submittedName>
        <fullName evidence="1">Uncharacterized protein</fullName>
    </submittedName>
</protein>